<accession>A0A1H7R281</accession>
<dbReference type="AlphaFoldDB" id="A0A1H7R281"/>
<dbReference type="EMBL" id="FNZR01000006">
    <property type="protein sequence ID" value="SEL54371.1"/>
    <property type="molecule type" value="Genomic_DNA"/>
</dbReference>
<evidence type="ECO:0000313" key="1">
    <source>
        <dbReference type="EMBL" id="SEL54371.1"/>
    </source>
</evidence>
<name>A0A1H7R281_9SPHI</name>
<reference evidence="2" key="1">
    <citation type="submission" date="2016-10" db="EMBL/GenBank/DDBJ databases">
        <authorList>
            <person name="Varghese N."/>
            <person name="Submissions S."/>
        </authorList>
    </citation>
    <scope>NUCLEOTIDE SEQUENCE [LARGE SCALE GENOMIC DNA]</scope>
    <source>
        <strain evidence="2">Jip14</strain>
    </source>
</reference>
<dbReference type="STRING" id="332977.SAMN05421740_106235"/>
<sequence length="177" mass="19462">MNDMKKLHVNSLMGMLFVLLALGGCMEERELRYTGPTVVEFKNHLFGRVAGYLPTGVYPNQSGTPMTTLSKYISVETRGKDSVLVQLIGPQLSSDSQIEFSIAENSTAVEGTHFEFESAGSRTVTLPANSSSTYIVYDLIPGSLETGETVTLRLNLIGNDQVGFSQNYSQFTTYLRQ</sequence>
<keyword evidence="2" id="KW-1185">Reference proteome</keyword>
<dbReference type="Proteomes" id="UP000198916">
    <property type="component" value="Unassembled WGS sequence"/>
</dbReference>
<proteinExistence type="predicted"/>
<evidence type="ECO:0000313" key="2">
    <source>
        <dbReference type="Proteomes" id="UP000198916"/>
    </source>
</evidence>
<organism evidence="1 2">
    <name type="scientific">Parapedobacter koreensis</name>
    <dbReference type="NCBI Taxonomy" id="332977"/>
    <lineage>
        <taxon>Bacteria</taxon>
        <taxon>Pseudomonadati</taxon>
        <taxon>Bacteroidota</taxon>
        <taxon>Sphingobacteriia</taxon>
        <taxon>Sphingobacteriales</taxon>
        <taxon>Sphingobacteriaceae</taxon>
        <taxon>Parapedobacter</taxon>
    </lineage>
</organism>
<evidence type="ECO:0008006" key="3">
    <source>
        <dbReference type="Google" id="ProtNLM"/>
    </source>
</evidence>
<gene>
    <name evidence="1" type="ORF">SAMN05421740_106235</name>
</gene>
<protein>
    <recommendedName>
        <fullName evidence="3">DUF4843 domain-containing protein</fullName>
    </recommendedName>
</protein>
<dbReference type="PROSITE" id="PS51257">
    <property type="entry name" value="PROKAR_LIPOPROTEIN"/>
    <property type="match status" value="1"/>
</dbReference>